<dbReference type="SUPFAM" id="SSF52540">
    <property type="entry name" value="P-loop containing nucleoside triphosphate hydrolases"/>
    <property type="match status" value="1"/>
</dbReference>
<dbReference type="InterPro" id="IPR032689">
    <property type="entry name" value="TraG-D_C"/>
</dbReference>
<evidence type="ECO:0000256" key="1">
    <source>
        <dbReference type="SAM" id="MobiDB-lite"/>
    </source>
</evidence>
<organism evidence="4 5">
    <name type="scientific">Phytohabitans aurantiacus</name>
    <dbReference type="NCBI Taxonomy" id="3016789"/>
    <lineage>
        <taxon>Bacteria</taxon>
        <taxon>Bacillati</taxon>
        <taxon>Actinomycetota</taxon>
        <taxon>Actinomycetes</taxon>
        <taxon>Micromonosporales</taxon>
        <taxon>Micromonosporaceae</taxon>
    </lineage>
</organism>
<dbReference type="InterPro" id="IPR027417">
    <property type="entry name" value="P-loop_NTPase"/>
</dbReference>
<evidence type="ECO:0000259" key="2">
    <source>
        <dbReference type="Pfam" id="PF12696"/>
    </source>
</evidence>
<dbReference type="Proteomes" id="UP001144280">
    <property type="component" value="Unassembled WGS sequence"/>
</dbReference>
<dbReference type="Pfam" id="PF26449">
    <property type="entry name" value="DUF8128"/>
    <property type="match status" value="1"/>
</dbReference>
<evidence type="ECO:0000313" key="5">
    <source>
        <dbReference type="Proteomes" id="UP001144280"/>
    </source>
</evidence>
<dbReference type="PANTHER" id="PTHR30121">
    <property type="entry name" value="UNCHARACTERIZED PROTEIN YJGR-RELATED"/>
    <property type="match status" value="1"/>
</dbReference>
<proteinExistence type="predicted"/>
<evidence type="ECO:0000313" key="4">
    <source>
        <dbReference type="EMBL" id="GLI02994.1"/>
    </source>
</evidence>
<dbReference type="EMBL" id="BSDI01000074">
    <property type="protein sequence ID" value="GLI02994.1"/>
    <property type="molecule type" value="Genomic_DNA"/>
</dbReference>
<feature type="domain" description="TraD/TraG TraM recognition site" evidence="2">
    <location>
        <begin position="658"/>
        <end position="727"/>
    </location>
</feature>
<dbReference type="RefSeq" id="WP_281904857.1">
    <property type="nucleotide sequence ID" value="NZ_BSDI01000074.1"/>
</dbReference>
<sequence>MRAITPLPTPQVPDPGQLLDWLAGHRWQAATLVGAVLLAAVCRSVAQLALSRWRHRRLVRGARQVTVLPPPQVDDAGAAQFWAAVHGTLHRIGWRRLVYGVPHLVWEYRWSGRQLVIAIWVPGTVHARVIAGAAAAAWPAATVTVDDPGAPVPAGGYAAGGALTLARPQVYPLRMVHDVDPLRQVVAAGTGLAATEHACVQILARPAETRRLVRARRALAGLRNPAGHGGAVVGGPLRELAGMVTPPSGSRGRGNEAVRRTDPVAERDLRAAADKMTTGPHWEAAIRYTATRVEHRRQLVDTDKRRVDALAAGIAAAFAVYTGTNRLHRARTLRPDVAAGRRRHRFGFLLSTLELAALAGLPTDVAVPGLDRARARAVPAPVRVPSGGRNTIRLGRAQVGGHAVAVSVADLRHHAHIIGSTGSGKTTAQLNLALSYIKAGLGVVVVEPKGDLIQDILDRLPAQAAERLVLLDPDQDPPPAFNPLEGDDDDLIVDNIVSVFGKIYARHWGPRIDDILRSALLTLLTRANPMLTMVPPLLNDRQVRADLTRQFTDPAGLGGFWTWYASMPEGLRAQAVGPVLARLRAMLLRRFVRRVVGQPKSSFDMGEILDGGILLCRLPKGVLGDDTARLLGSFVVASVWQAATARSAQPEHTRRDAALIIDECQNFLNLPRSIEDMAAEARGYRLSLILAHQSLSQLPRETAAAISANCRNKLYFTCSPEDARPLSRHTVPELDEHDLSHLDRYTAAARLVVDGRETAAFTLATDPPPAVVGEATAIRRRCAEITTERLPTGRPANAQVAGIPADGDLPPSGGRRRRNGSGRNGNGRRRDGGNGQPSQ</sequence>
<evidence type="ECO:0008006" key="6">
    <source>
        <dbReference type="Google" id="ProtNLM"/>
    </source>
</evidence>
<reference evidence="4" key="1">
    <citation type="submission" date="2022-12" db="EMBL/GenBank/DDBJ databases">
        <title>New Phytohabitans aurantiacus sp. RD004123 nov., an actinomycete isolated from soil.</title>
        <authorList>
            <person name="Triningsih D.W."/>
            <person name="Harunari E."/>
            <person name="Igarashi Y."/>
        </authorList>
    </citation>
    <scope>NUCLEOTIDE SEQUENCE</scope>
    <source>
        <strain evidence="4">RD004123</strain>
    </source>
</reference>
<feature type="region of interest" description="Disordered" evidence="1">
    <location>
        <begin position="786"/>
        <end position="839"/>
    </location>
</feature>
<dbReference type="InterPro" id="IPR058441">
    <property type="entry name" value="DUF8128"/>
</dbReference>
<dbReference type="CDD" id="cd01127">
    <property type="entry name" value="TrwB_TraG_TraD_VirD4"/>
    <property type="match status" value="1"/>
</dbReference>
<accession>A0ABQ5R895</accession>
<dbReference type="PANTHER" id="PTHR30121:SF11">
    <property type="entry name" value="AAA+ ATPASE DOMAIN-CONTAINING PROTEIN"/>
    <property type="match status" value="1"/>
</dbReference>
<dbReference type="Gene3D" id="3.40.50.300">
    <property type="entry name" value="P-loop containing nucleotide triphosphate hydrolases"/>
    <property type="match status" value="2"/>
</dbReference>
<dbReference type="InterPro" id="IPR051162">
    <property type="entry name" value="T4SS_component"/>
</dbReference>
<comment type="caution">
    <text evidence="4">The sequence shown here is derived from an EMBL/GenBank/DDBJ whole genome shotgun (WGS) entry which is preliminary data.</text>
</comment>
<protein>
    <recommendedName>
        <fullName evidence="6">Type IV secretion system coupling protein TraD DNA-binding domain-containing protein</fullName>
    </recommendedName>
</protein>
<feature type="domain" description="DUF8128" evidence="3">
    <location>
        <begin position="63"/>
        <end position="212"/>
    </location>
</feature>
<keyword evidence="5" id="KW-1185">Reference proteome</keyword>
<gene>
    <name evidence="4" type="ORF">Pa4123_82720</name>
</gene>
<evidence type="ECO:0000259" key="3">
    <source>
        <dbReference type="Pfam" id="PF26449"/>
    </source>
</evidence>
<name>A0ABQ5R895_9ACTN</name>
<dbReference type="Pfam" id="PF12696">
    <property type="entry name" value="TraG-D_C"/>
    <property type="match status" value="1"/>
</dbReference>